<dbReference type="Proteomes" id="UP000050360">
    <property type="component" value="Unassembled WGS sequence"/>
</dbReference>
<reference evidence="1 2" key="1">
    <citation type="submission" date="2015-09" db="EMBL/GenBank/DDBJ databases">
        <title>A metagenomics-based metabolic model of nitrate-dependent anaerobic oxidation of methane by Methanoperedens-like archaea.</title>
        <authorList>
            <person name="Arshad A."/>
            <person name="Speth D.R."/>
            <person name="De Graaf R.M."/>
            <person name="Op Den Camp H.J."/>
            <person name="Jetten M.S."/>
            <person name="Welte C.U."/>
        </authorList>
    </citation>
    <scope>NUCLEOTIDE SEQUENCE [LARGE SCALE GENOMIC DNA]</scope>
</reference>
<accession>A0A0N8KR79</accession>
<gene>
    <name evidence="1" type="ORF">MPEBLZ_01249</name>
</gene>
<comment type="caution">
    <text evidence="1">The sequence shown here is derived from an EMBL/GenBank/DDBJ whole genome shotgun (WGS) entry which is preliminary data.</text>
</comment>
<dbReference type="EMBL" id="LKCM01000104">
    <property type="protein sequence ID" value="KPQ44186.1"/>
    <property type="molecule type" value="Genomic_DNA"/>
</dbReference>
<sequence length="163" mass="18950">MNLRERATEIKGIFYSSCKDIIDEPPSFEIIPDIKYADYGTIFEEGIRFIDGSFLNFLEEIKEGNIERYGYEYIRPDTGFFFHYQNEGIENGIRKPLNHLHVGILKKYANGNLLDLLPEELKEHKGPHFKAPEIKFNEFMGMIIVCFFADHGSCEEMKRSLGV</sequence>
<organism evidence="1 2">
    <name type="scientific">Candidatus Methanoperedens nitratireducens</name>
    <dbReference type="NCBI Taxonomy" id="1392998"/>
    <lineage>
        <taxon>Archaea</taxon>
        <taxon>Methanobacteriati</taxon>
        <taxon>Methanobacteriota</taxon>
        <taxon>Stenosarchaea group</taxon>
        <taxon>Methanomicrobia</taxon>
        <taxon>Methanosarcinales</taxon>
        <taxon>ANME-2 cluster</taxon>
        <taxon>Candidatus Methanoperedentaceae</taxon>
        <taxon>Candidatus Methanoperedens</taxon>
    </lineage>
</organism>
<proteinExistence type="predicted"/>
<dbReference type="AlphaFoldDB" id="A0A0N8KR79"/>
<evidence type="ECO:0000313" key="1">
    <source>
        <dbReference type="EMBL" id="KPQ44186.1"/>
    </source>
</evidence>
<evidence type="ECO:0000313" key="2">
    <source>
        <dbReference type="Proteomes" id="UP000050360"/>
    </source>
</evidence>
<name>A0A0N8KR79_9EURY</name>
<protein>
    <submittedName>
        <fullName evidence="1">Uncharacterized protein</fullName>
    </submittedName>
</protein>